<dbReference type="NCBIfam" id="TIGR01733">
    <property type="entry name" value="AA-adenyl-dom"/>
    <property type="match status" value="1"/>
</dbReference>
<comment type="caution">
    <text evidence="6">The sequence shown here is derived from an EMBL/GenBank/DDBJ whole genome shotgun (WGS) entry which is preliminary data.</text>
</comment>
<dbReference type="SUPFAM" id="SSF52777">
    <property type="entry name" value="CoA-dependent acyltransferases"/>
    <property type="match status" value="3"/>
</dbReference>
<dbReference type="Gene3D" id="1.10.1200.10">
    <property type="entry name" value="ACP-like"/>
    <property type="match status" value="1"/>
</dbReference>
<dbReference type="Proteomes" id="UP001144673">
    <property type="component" value="Chromosome 1"/>
</dbReference>
<dbReference type="KEGG" id="amus:LMH87_005209"/>
<dbReference type="Gene3D" id="3.30.559.10">
    <property type="entry name" value="Chloramphenicol acetyltransferase-like domain"/>
    <property type="match status" value="1"/>
</dbReference>
<dbReference type="GeneID" id="80892368"/>
<dbReference type="GO" id="GO:0005737">
    <property type="term" value="C:cytoplasm"/>
    <property type="evidence" value="ECO:0007669"/>
    <property type="project" value="TreeGrafter"/>
</dbReference>
<protein>
    <recommendedName>
        <fullName evidence="5">Carrier domain-containing protein</fullName>
    </recommendedName>
</protein>
<dbReference type="RefSeq" id="XP_056058400.1">
    <property type="nucleotide sequence ID" value="XM_056202888.1"/>
</dbReference>
<evidence type="ECO:0000313" key="6">
    <source>
        <dbReference type="EMBL" id="KAJ4163485.1"/>
    </source>
</evidence>
<keyword evidence="2" id="KW-0597">Phosphoprotein</keyword>
<dbReference type="Pfam" id="PF00550">
    <property type="entry name" value="PP-binding"/>
    <property type="match status" value="1"/>
</dbReference>
<dbReference type="FunFam" id="1.10.1200.10:FF:000005">
    <property type="entry name" value="Nonribosomal peptide synthetase 1"/>
    <property type="match status" value="1"/>
</dbReference>
<gene>
    <name evidence="6" type="ORF">LMH87_005209</name>
</gene>
<dbReference type="PROSITE" id="PS50075">
    <property type="entry name" value="CARRIER"/>
    <property type="match status" value="1"/>
</dbReference>
<feature type="domain" description="Carrier" evidence="5">
    <location>
        <begin position="837"/>
        <end position="913"/>
    </location>
</feature>
<evidence type="ECO:0000256" key="3">
    <source>
        <dbReference type="ARBA" id="ARBA00022598"/>
    </source>
</evidence>
<organism evidence="6 7">
    <name type="scientific">Akanthomyces muscarius</name>
    <name type="common">Entomopathogenic fungus</name>
    <name type="synonym">Lecanicillium muscarium</name>
    <dbReference type="NCBI Taxonomy" id="2231603"/>
    <lineage>
        <taxon>Eukaryota</taxon>
        <taxon>Fungi</taxon>
        <taxon>Dikarya</taxon>
        <taxon>Ascomycota</taxon>
        <taxon>Pezizomycotina</taxon>
        <taxon>Sordariomycetes</taxon>
        <taxon>Hypocreomycetidae</taxon>
        <taxon>Hypocreales</taxon>
        <taxon>Cordycipitaceae</taxon>
        <taxon>Akanthomyces</taxon>
    </lineage>
</organism>
<dbReference type="GO" id="GO:0031177">
    <property type="term" value="F:phosphopantetheine binding"/>
    <property type="evidence" value="ECO:0007669"/>
    <property type="project" value="TreeGrafter"/>
</dbReference>
<dbReference type="InterPro" id="IPR045851">
    <property type="entry name" value="AMP-bd_C_sf"/>
</dbReference>
<dbReference type="PROSITE" id="PS00455">
    <property type="entry name" value="AMP_BINDING"/>
    <property type="match status" value="1"/>
</dbReference>
<dbReference type="GO" id="GO:0016874">
    <property type="term" value="F:ligase activity"/>
    <property type="evidence" value="ECO:0007669"/>
    <property type="project" value="UniProtKB-KW"/>
</dbReference>
<evidence type="ECO:0000313" key="7">
    <source>
        <dbReference type="Proteomes" id="UP001144673"/>
    </source>
</evidence>
<dbReference type="InterPro" id="IPR010071">
    <property type="entry name" value="AA_adenyl_dom"/>
</dbReference>
<dbReference type="InterPro" id="IPR000873">
    <property type="entry name" value="AMP-dep_synth/lig_dom"/>
</dbReference>
<dbReference type="FunFam" id="3.40.50.12780:FF:000014">
    <property type="entry name" value="Nonribosomal peptide synthetase 1"/>
    <property type="match status" value="1"/>
</dbReference>
<dbReference type="CDD" id="cd19531">
    <property type="entry name" value="LCL_NRPS-like"/>
    <property type="match status" value="1"/>
</dbReference>
<dbReference type="InterPro" id="IPR042099">
    <property type="entry name" value="ANL_N_sf"/>
</dbReference>
<proteinExistence type="predicted"/>
<keyword evidence="7" id="KW-1185">Reference proteome</keyword>
<dbReference type="GO" id="GO:0043041">
    <property type="term" value="P:amino acid activation for nonribosomal peptide biosynthetic process"/>
    <property type="evidence" value="ECO:0007669"/>
    <property type="project" value="TreeGrafter"/>
</dbReference>
<reference evidence="6" key="1">
    <citation type="journal article" date="2023" name="Access Microbiol">
        <title>De-novo genome assembly for Akanthomyces muscarius, a biocontrol agent of insect agricultural pests.</title>
        <authorList>
            <person name="Erdos Z."/>
            <person name="Studholme D.J."/>
            <person name="Raymond B."/>
            <person name="Sharma M."/>
        </authorList>
    </citation>
    <scope>NUCLEOTIDE SEQUENCE</scope>
    <source>
        <strain evidence="6">Ve6</strain>
    </source>
</reference>
<dbReference type="Gene3D" id="3.40.50.12780">
    <property type="entry name" value="N-terminal domain of ligase-like"/>
    <property type="match status" value="1"/>
</dbReference>
<dbReference type="InterPro" id="IPR020845">
    <property type="entry name" value="AMP-binding_CS"/>
</dbReference>
<dbReference type="Pfam" id="PF00668">
    <property type="entry name" value="Condensation"/>
    <property type="match status" value="1"/>
</dbReference>
<dbReference type="CDD" id="cd05918">
    <property type="entry name" value="A_NRPS_SidN3_like"/>
    <property type="match status" value="1"/>
</dbReference>
<dbReference type="InterPro" id="IPR023213">
    <property type="entry name" value="CAT-like_dom_sf"/>
</dbReference>
<keyword evidence="4" id="KW-0843">Virulence</keyword>
<dbReference type="FunFam" id="3.40.50.980:FF:000001">
    <property type="entry name" value="Non-ribosomal peptide synthetase"/>
    <property type="match status" value="1"/>
</dbReference>
<dbReference type="Pfam" id="PF00501">
    <property type="entry name" value="AMP-binding"/>
    <property type="match status" value="1"/>
</dbReference>
<evidence type="ECO:0000259" key="5">
    <source>
        <dbReference type="PROSITE" id="PS50075"/>
    </source>
</evidence>
<dbReference type="PANTHER" id="PTHR45527:SF12">
    <property type="entry name" value="NONRIBOSOMAL PEPTIDE SYNTHETASE IVOA"/>
    <property type="match status" value="1"/>
</dbReference>
<dbReference type="InterPro" id="IPR036736">
    <property type="entry name" value="ACP-like_sf"/>
</dbReference>
<evidence type="ECO:0000256" key="4">
    <source>
        <dbReference type="ARBA" id="ARBA00023026"/>
    </source>
</evidence>
<dbReference type="InterPro" id="IPR001242">
    <property type="entry name" value="Condensation_dom"/>
</dbReference>
<name>A0A9W8QLD4_AKAMU</name>
<keyword evidence="3" id="KW-0436">Ligase</keyword>
<dbReference type="EMBL" id="JAJHUN010000001">
    <property type="protein sequence ID" value="KAJ4163485.1"/>
    <property type="molecule type" value="Genomic_DNA"/>
</dbReference>
<dbReference type="Gene3D" id="3.30.300.30">
    <property type="match status" value="1"/>
</dbReference>
<dbReference type="InterPro" id="IPR009081">
    <property type="entry name" value="PP-bd_ACP"/>
</dbReference>
<evidence type="ECO:0000256" key="2">
    <source>
        <dbReference type="ARBA" id="ARBA00022553"/>
    </source>
</evidence>
<dbReference type="SUPFAM" id="SSF56801">
    <property type="entry name" value="Acetyl-CoA synthetase-like"/>
    <property type="match status" value="1"/>
</dbReference>
<accession>A0A9W8QLD4</accession>
<evidence type="ECO:0000256" key="1">
    <source>
        <dbReference type="ARBA" id="ARBA00022450"/>
    </source>
</evidence>
<dbReference type="GO" id="GO:0044550">
    <property type="term" value="P:secondary metabolite biosynthetic process"/>
    <property type="evidence" value="ECO:0007669"/>
    <property type="project" value="TreeGrafter"/>
</dbReference>
<dbReference type="PANTHER" id="PTHR45527">
    <property type="entry name" value="NONRIBOSOMAL PEPTIDE SYNTHETASE"/>
    <property type="match status" value="1"/>
</dbReference>
<dbReference type="SUPFAM" id="SSF47336">
    <property type="entry name" value="ACP-like"/>
    <property type="match status" value="1"/>
</dbReference>
<dbReference type="Gene3D" id="3.30.559.30">
    <property type="entry name" value="Nonribosomal peptide synthetase, condensation domain"/>
    <property type="match status" value="2"/>
</dbReference>
<keyword evidence="1" id="KW-0596">Phosphopantetheine</keyword>
<sequence length="1368" mass="150494">MGNDGSPTGCGLLRNDSVSITSETANGVRQITSDTTSVNYAAIVSKECVWTKAVQRNISRDCFDTLKDDGTSTIPGHLEAGGIANHHGHATKSQVDWAMTATVIHGAWALVMARKTSSNHATYAVNLAAESSEPATQESRGKLVSKPVRIELSYNQNISAYLQSVQRQVLHAQSCRDEKSEVGDASPYPARAGNFRTLLILQKHDSGTTQQDRQQMLKNFGLVLHVYISAKKISMSAFFDSRITESSVANSYLSRLDRVASQLCQPHDDRLLAEIEIVTPSELKLLWDWNATVPVSVQRCVHTIVEDKAREQPTAMAVCAWDGNLTYKTLDQLATALAAQLSRRGVDSDSLVPLCFHKSKWAAVAILAVLKAGGAFVLLDPSLPEQRLQAIVRQLTAKLIVSSESNHLLSSKLVTTAKSVVIVDPDSMLEFDGGDNPEYRGASPSSTCYVVFTSGSTGTPKGIMITHENASSALHHHVQRLELTAETRIFDFASYSTDVSISNLFLVWAAGGCLCVPTESDRNNNPEQSIIDLRANTIDMTPSLARLLSPASIPEVTLIIFGGEALRLGDVERWWGRARIIHEYGSSECTQNSTMNCKAASLEEVVRIGTGAGLVTWVVDPENHNILLPPGSIGELLLEGPLVGRGYLNDPDKTAAAFIKSPAWLLRGGAGHAGRRGRLYKSGDLVRYNEDGSLTFIDRKEGQVKVRGQRVDLGEVEHWVRACVPGTTEVVAEAVLPRGEHACSTLVVFLQANEGLMDLCQCSTSAAKIVPLPAEVEEKLAQNLPSYMIPAAFLLMDELPKTATGKMHRCRLREVGSAFSVKQLAESRTTEQSLKQQPTSNAEYCMQAIWARVLGIDASNIGLGDSFFHLGGDSIAAMRVVTESRKAGLCVAVADIFRHRRLQQVAASAVPLAEMVSRDIPTRKDPGPVQQNLDQERIWLEEQRCPGSAYYLKPYAVRLQGPLQLPALNTALMALEMRHETLRTTFATHGRVHVQQVQPFQARALSVFDLSSEADGGCSLENALHRDHTTSFRLGTERAWRLSVYRCGKDDHVLSIVMHNLIADGWSVGVLSRELATCYSAAIRSLDPLAQLEPLPIQYSDYSAWQRQQAQTAEYQRQLDYWTSCIEASRPAELLRDRPRPAIPSGCAEVEGFKIDDALYDRLQQFCKEREVTLSVVMLSVLAATNYRLTGVNDAVVGVPSASRDRWELRNLIGVFVNVHCIRTKVENETFGSLVQQVQATISTAFANQDVPWAEIASKLQRDKEKPCQRPFQMVFAFNNAQDLAEFTLEGVKSQHLDTILTTRDDLEFYVNQKEDGLQVQVYFATDLYERATVSNMLSVFRNVLEQGLNDPSSRFHSTQLASDSGTA</sequence>